<proteinExistence type="predicted"/>
<dbReference type="Gene3D" id="1.50.10.20">
    <property type="match status" value="2"/>
</dbReference>
<dbReference type="GO" id="GO:0042300">
    <property type="term" value="F:beta-amyrin synthase activity"/>
    <property type="evidence" value="ECO:0007669"/>
    <property type="project" value="TreeGrafter"/>
</dbReference>
<evidence type="ECO:0000313" key="1">
    <source>
        <dbReference type="EMBL" id="KAK4358956.1"/>
    </source>
</evidence>
<comment type="caution">
    <text evidence="1">The sequence shown here is derived from an EMBL/GenBank/DDBJ whole genome shotgun (WGS) entry which is preliminary data.</text>
</comment>
<gene>
    <name evidence="1" type="ORF">RND71_021185</name>
</gene>
<dbReference type="Proteomes" id="UP001291623">
    <property type="component" value="Unassembled WGS sequence"/>
</dbReference>
<protein>
    <submittedName>
        <fullName evidence="1">Uncharacterized protein</fullName>
    </submittedName>
</protein>
<evidence type="ECO:0000313" key="2">
    <source>
        <dbReference type="Proteomes" id="UP001291623"/>
    </source>
</evidence>
<name>A0AAE1RXW0_9SOLA</name>
<reference evidence="1" key="1">
    <citation type="submission" date="2023-12" db="EMBL/GenBank/DDBJ databases">
        <title>Genome assembly of Anisodus tanguticus.</title>
        <authorList>
            <person name="Wang Y.-J."/>
        </authorList>
    </citation>
    <scope>NUCLEOTIDE SEQUENCE</scope>
    <source>
        <strain evidence="1">KB-2021</strain>
        <tissue evidence="1">Leaf</tissue>
    </source>
</reference>
<dbReference type="GO" id="GO:0016104">
    <property type="term" value="P:triterpenoid biosynthetic process"/>
    <property type="evidence" value="ECO:0007669"/>
    <property type="project" value="InterPro"/>
</dbReference>
<dbReference type="InterPro" id="IPR018333">
    <property type="entry name" value="Squalene_cyclase"/>
</dbReference>
<keyword evidence="2" id="KW-1185">Reference proteome</keyword>
<dbReference type="SUPFAM" id="SSF48239">
    <property type="entry name" value="Terpenoid cyclases/Protein prenyltransferases"/>
    <property type="match status" value="1"/>
</dbReference>
<dbReference type="InterPro" id="IPR008930">
    <property type="entry name" value="Terpenoid_cyclase/PrenylTrfase"/>
</dbReference>
<organism evidence="1 2">
    <name type="scientific">Anisodus tanguticus</name>
    <dbReference type="NCBI Taxonomy" id="243964"/>
    <lineage>
        <taxon>Eukaryota</taxon>
        <taxon>Viridiplantae</taxon>
        <taxon>Streptophyta</taxon>
        <taxon>Embryophyta</taxon>
        <taxon>Tracheophyta</taxon>
        <taxon>Spermatophyta</taxon>
        <taxon>Magnoliopsida</taxon>
        <taxon>eudicotyledons</taxon>
        <taxon>Gunneridae</taxon>
        <taxon>Pentapetalae</taxon>
        <taxon>asterids</taxon>
        <taxon>lamiids</taxon>
        <taxon>Solanales</taxon>
        <taxon>Solanaceae</taxon>
        <taxon>Solanoideae</taxon>
        <taxon>Hyoscyameae</taxon>
        <taxon>Anisodus</taxon>
    </lineage>
</organism>
<sequence length="101" mass="11672">MMCWWAHDPNCEGFKYHLARVPDYLWLAEDGMIMHSFGSQLWDCSLATQAIIATGLPYLMHQENTAAIIRAFLAFKRLYPGYREKEIEVSVAKAIKFLDKS</sequence>
<dbReference type="PANTHER" id="PTHR11764:SF71">
    <property type="entry name" value="TERPENE CYCLASE_MUTASE FAMILY MEMBER"/>
    <property type="match status" value="1"/>
</dbReference>
<dbReference type="GO" id="GO:0005811">
    <property type="term" value="C:lipid droplet"/>
    <property type="evidence" value="ECO:0007669"/>
    <property type="project" value="InterPro"/>
</dbReference>
<dbReference type="EMBL" id="JAVYJV010000011">
    <property type="protein sequence ID" value="KAK4358956.1"/>
    <property type="molecule type" value="Genomic_DNA"/>
</dbReference>
<dbReference type="AlphaFoldDB" id="A0AAE1RXW0"/>
<accession>A0AAE1RXW0</accession>
<dbReference type="PANTHER" id="PTHR11764">
    <property type="entry name" value="TERPENE CYCLASE/MUTASE FAMILY MEMBER"/>
    <property type="match status" value="1"/>
</dbReference>